<evidence type="ECO:0000313" key="4">
    <source>
        <dbReference type="EMBL" id="GFP53817.1"/>
    </source>
</evidence>
<evidence type="ECO:0000259" key="3">
    <source>
        <dbReference type="PROSITE" id="PS50966"/>
    </source>
</evidence>
<gene>
    <name evidence="4" type="ORF">TASIC1_0003019500</name>
</gene>
<dbReference type="PROSITE" id="PS50966">
    <property type="entry name" value="ZF_SWIM"/>
    <property type="match status" value="1"/>
</dbReference>
<evidence type="ECO:0000313" key="5">
    <source>
        <dbReference type="Proteomes" id="UP000517252"/>
    </source>
</evidence>
<dbReference type="GO" id="GO:0008270">
    <property type="term" value="F:zinc ion binding"/>
    <property type="evidence" value="ECO:0007669"/>
    <property type="project" value="UniProtKB-KW"/>
</dbReference>
<proteinExistence type="predicted"/>
<dbReference type="AlphaFoldDB" id="A0A6V8QMT3"/>
<feature type="compositionally biased region" description="Acidic residues" evidence="2">
    <location>
        <begin position="51"/>
        <end position="62"/>
    </location>
</feature>
<feature type="domain" description="SWIM-type" evidence="3">
    <location>
        <begin position="121"/>
        <end position="158"/>
    </location>
</feature>
<feature type="region of interest" description="Disordered" evidence="2">
    <location>
        <begin position="16"/>
        <end position="63"/>
    </location>
</feature>
<dbReference type="InterPro" id="IPR007527">
    <property type="entry name" value="Znf_SWIM"/>
</dbReference>
<keyword evidence="1" id="KW-0863">Zinc-finger</keyword>
<dbReference type="OrthoDB" id="5387895at2759"/>
<accession>A0A6V8QMT3</accession>
<dbReference type="Proteomes" id="UP000517252">
    <property type="component" value="Unassembled WGS sequence"/>
</dbReference>
<dbReference type="EMBL" id="BLZH01000003">
    <property type="protein sequence ID" value="GFP53817.1"/>
    <property type="molecule type" value="Genomic_DNA"/>
</dbReference>
<sequence>MPIPVAPFSRLTLEEMSATSRTGIPAASEAGHHQEQLVEDSSSDYESSSEISDDEGDDDDELPAIVQSPSELSYTIDHLPEEAQDAVRRVFSEPPTIALQQCRLIDDTYAFQMTELVTQSVRIRASGDGSASQLTCSCGHGGELEPCSHLIWLLDRLAKQTLYDYDPKTPLTMTEDGFAQELGDPFTAISEHHLDVLSDGLHCPVVDPKAVSEDDMASCRVQESRELLSAVYGMPPEEFRPDIFESSSSSSSSSIPRGKKVLKRNDLDHTVLRMLLDNHHFFNYFQSVSRPRDPINDLFRKLSQRVDRVLRVFDAYASDPTSAASSSTETPPDASWAARHILGCTKLIKSCIYTRDRPLQPSEATSAARTLVHILSAVVSRNQDVVVDDVVFSPTSSTTRTEHNLYLYLIGDRDVDFVIAELNLLPEAASQHLHSLEAIFEDIGRLGAPLSYFDKFKSLLSRLRTPIMGSSLKRQVEEEDSTYRHFKRMK</sequence>
<evidence type="ECO:0000256" key="1">
    <source>
        <dbReference type="PROSITE-ProRule" id="PRU00325"/>
    </source>
</evidence>
<protein>
    <recommendedName>
        <fullName evidence="3">SWIM-type domain-containing protein</fullName>
    </recommendedName>
</protein>
<keyword evidence="1" id="KW-0479">Metal-binding</keyword>
<keyword evidence="1" id="KW-0862">Zinc</keyword>
<name>A0A6V8QMT3_TRIAP</name>
<organism evidence="4 5">
    <name type="scientific">Trichoderma asperellum</name>
    <name type="common">Filamentous fungus</name>
    <dbReference type="NCBI Taxonomy" id="101201"/>
    <lineage>
        <taxon>Eukaryota</taxon>
        <taxon>Fungi</taxon>
        <taxon>Dikarya</taxon>
        <taxon>Ascomycota</taxon>
        <taxon>Pezizomycotina</taxon>
        <taxon>Sordariomycetes</taxon>
        <taxon>Hypocreomycetidae</taxon>
        <taxon>Hypocreales</taxon>
        <taxon>Hypocreaceae</taxon>
        <taxon>Trichoderma</taxon>
    </lineage>
</organism>
<comment type="caution">
    <text evidence="4">The sequence shown here is derived from an EMBL/GenBank/DDBJ whole genome shotgun (WGS) entry which is preliminary data.</text>
</comment>
<evidence type="ECO:0000256" key="2">
    <source>
        <dbReference type="SAM" id="MobiDB-lite"/>
    </source>
</evidence>
<reference evidence="4 5" key="1">
    <citation type="submission" date="2020-07" db="EMBL/GenBank/DDBJ databases">
        <title>Trichoderma asperellum IC-1 whole genome shotgun sequence.</title>
        <authorList>
            <person name="Kanamasa S."/>
            <person name="Takahashi H."/>
        </authorList>
    </citation>
    <scope>NUCLEOTIDE SEQUENCE [LARGE SCALE GENOMIC DNA]</scope>
    <source>
        <strain evidence="4 5">IC-1</strain>
    </source>
</reference>